<dbReference type="Gene3D" id="2.60.40.10">
    <property type="entry name" value="Immunoglobulins"/>
    <property type="match status" value="2"/>
</dbReference>
<dbReference type="InterPro" id="IPR013783">
    <property type="entry name" value="Ig-like_fold"/>
</dbReference>
<dbReference type="Gene3D" id="1.10.510.10">
    <property type="entry name" value="Transferase(Phosphotransferase) domain 1"/>
    <property type="match status" value="1"/>
</dbReference>
<evidence type="ECO:0000256" key="20">
    <source>
        <dbReference type="PROSITE-ProRule" id="PRU10141"/>
    </source>
</evidence>
<protein>
    <recommendedName>
        <fullName evidence="2">receptor protein-tyrosine kinase</fullName>
        <ecNumber evidence="2">2.7.10.1</ecNumber>
    </recommendedName>
</protein>
<dbReference type="InterPro" id="IPR050449">
    <property type="entry name" value="Ephrin_rcpt_TKs"/>
</dbReference>
<evidence type="ECO:0000256" key="7">
    <source>
        <dbReference type="ARBA" id="ARBA00022729"/>
    </source>
</evidence>
<feature type="domain" description="Fibronectin type-III" evidence="25">
    <location>
        <begin position="437"/>
        <end position="539"/>
    </location>
</feature>
<feature type="domain" description="Protein kinase" evidence="23">
    <location>
        <begin position="653"/>
        <end position="918"/>
    </location>
</feature>
<reference evidence="28" key="1">
    <citation type="submission" date="2025-08" db="UniProtKB">
        <authorList>
            <consortium name="RefSeq"/>
        </authorList>
    </citation>
    <scope>IDENTIFICATION</scope>
</reference>
<feature type="disulfide bond" evidence="19">
    <location>
        <begin position="70"/>
        <end position="192"/>
    </location>
</feature>
<keyword evidence="5" id="KW-0808">Transferase</keyword>
<evidence type="ECO:0000256" key="15">
    <source>
        <dbReference type="ARBA" id="ARBA00023170"/>
    </source>
</evidence>
<dbReference type="SMART" id="SM00060">
    <property type="entry name" value="FN3"/>
    <property type="match status" value="2"/>
</dbReference>
<keyword evidence="19" id="KW-1015">Disulfide bond</keyword>
<dbReference type="RefSeq" id="XP_022085422.1">
    <property type="nucleotide sequence ID" value="XM_022229730.1"/>
</dbReference>
<dbReference type="InterPro" id="IPR008266">
    <property type="entry name" value="Tyr_kinase_AS"/>
</dbReference>
<dbReference type="Proteomes" id="UP000694845">
    <property type="component" value="Unplaced"/>
</dbReference>
<dbReference type="Pfam" id="PF25599">
    <property type="entry name" value="Ephrin_CRD"/>
    <property type="match status" value="1"/>
</dbReference>
<dbReference type="GO" id="GO:0007411">
    <property type="term" value="P:axon guidance"/>
    <property type="evidence" value="ECO:0007669"/>
    <property type="project" value="TreeGrafter"/>
</dbReference>
<evidence type="ECO:0000256" key="4">
    <source>
        <dbReference type="ARBA" id="ARBA00022553"/>
    </source>
</evidence>
<dbReference type="PROSITE" id="PS50105">
    <property type="entry name" value="SAM_DOMAIN"/>
    <property type="match status" value="1"/>
</dbReference>
<evidence type="ECO:0000256" key="11">
    <source>
        <dbReference type="ARBA" id="ARBA00022840"/>
    </source>
</evidence>
<dbReference type="Pfam" id="PF14575">
    <property type="entry name" value="EphA2_TM"/>
    <property type="match status" value="1"/>
</dbReference>
<dbReference type="SMART" id="SM00454">
    <property type="entry name" value="SAM"/>
    <property type="match status" value="1"/>
</dbReference>
<dbReference type="GO" id="GO:0005886">
    <property type="term" value="C:plasma membrane"/>
    <property type="evidence" value="ECO:0007669"/>
    <property type="project" value="UniProtKB-SubCell"/>
</dbReference>
<dbReference type="CDD" id="cd09488">
    <property type="entry name" value="SAM_EPH-R"/>
    <property type="match status" value="1"/>
</dbReference>
<evidence type="ECO:0000256" key="5">
    <source>
        <dbReference type="ARBA" id="ARBA00022679"/>
    </source>
</evidence>
<evidence type="ECO:0000256" key="12">
    <source>
        <dbReference type="ARBA" id="ARBA00022989"/>
    </source>
</evidence>
<evidence type="ECO:0000256" key="1">
    <source>
        <dbReference type="ARBA" id="ARBA00004251"/>
    </source>
</evidence>
<keyword evidence="12 21" id="KW-1133">Transmembrane helix</keyword>
<dbReference type="InterPro" id="IPR027936">
    <property type="entry name" value="Eph_TM"/>
</dbReference>
<dbReference type="SUPFAM" id="SSF56112">
    <property type="entry name" value="Protein kinase-like (PK-like)"/>
    <property type="match status" value="1"/>
</dbReference>
<keyword evidence="6 21" id="KW-0812">Transmembrane</keyword>
<dbReference type="SMART" id="SM00219">
    <property type="entry name" value="TyrKc"/>
    <property type="match status" value="1"/>
</dbReference>
<keyword evidence="7 22" id="KW-0732">Signal</keyword>
<keyword evidence="27" id="KW-1185">Reference proteome</keyword>
<feature type="active site" description="Proton acceptor" evidence="17">
    <location>
        <position position="778"/>
    </location>
</feature>
<dbReference type="Gene3D" id="3.30.200.20">
    <property type="entry name" value="Phosphorylase Kinase, domain 1"/>
    <property type="match status" value="1"/>
</dbReference>
<keyword evidence="16" id="KW-0325">Glycoprotein</keyword>
<dbReference type="CDD" id="cd00063">
    <property type="entry name" value="FN3"/>
    <property type="match status" value="2"/>
</dbReference>
<dbReference type="InterPro" id="IPR001245">
    <property type="entry name" value="Ser-Thr/Tyr_kinase_cat_dom"/>
</dbReference>
<evidence type="ECO:0000256" key="2">
    <source>
        <dbReference type="ARBA" id="ARBA00011902"/>
    </source>
</evidence>
<evidence type="ECO:0000256" key="21">
    <source>
        <dbReference type="SAM" id="Phobius"/>
    </source>
</evidence>
<evidence type="ECO:0000256" key="6">
    <source>
        <dbReference type="ARBA" id="ARBA00022692"/>
    </source>
</evidence>
<evidence type="ECO:0000256" key="3">
    <source>
        <dbReference type="ARBA" id="ARBA00022475"/>
    </source>
</evidence>
<dbReference type="Pfam" id="PF07714">
    <property type="entry name" value="PK_Tyr_Ser-Thr"/>
    <property type="match status" value="1"/>
</dbReference>
<keyword evidence="13 21" id="KW-0472">Membrane</keyword>
<dbReference type="InterPro" id="IPR001090">
    <property type="entry name" value="Ephrin_rcpt_lig-bd_dom"/>
</dbReference>
<dbReference type="AlphaFoldDB" id="A0A8B7XYU6"/>
<feature type="domain" description="Fibronectin type-III" evidence="25">
    <location>
        <begin position="334"/>
        <end position="436"/>
    </location>
</feature>
<dbReference type="SUPFAM" id="SSF57184">
    <property type="entry name" value="Growth factor receptor domain"/>
    <property type="match status" value="1"/>
</dbReference>
<evidence type="ECO:0000313" key="27">
    <source>
        <dbReference type="Proteomes" id="UP000694845"/>
    </source>
</evidence>
<evidence type="ECO:0000256" key="17">
    <source>
        <dbReference type="PIRSR" id="PIRSR000666-1"/>
    </source>
</evidence>
<feature type="disulfide bond" evidence="19">
    <location>
        <begin position="107"/>
        <end position="116"/>
    </location>
</feature>
<dbReference type="FunFam" id="1.10.150.50:FF:000001">
    <property type="entry name" value="Ephrin type-A receptor 5"/>
    <property type="match status" value="1"/>
</dbReference>
<dbReference type="EC" id="2.7.10.1" evidence="2"/>
<dbReference type="InterPro" id="IPR008979">
    <property type="entry name" value="Galactose-bd-like_sf"/>
</dbReference>
<evidence type="ECO:0000256" key="14">
    <source>
        <dbReference type="ARBA" id="ARBA00023137"/>
    </source>
</evidence>
<dbReference type="PROSITE" id="PS50011">
    <property type="entry name" value="PROTEIN_KINASE_DOM"/>
    <property type="match status" value="1"/>
</dbReference>
<evidence type="ECO:0000256" key="9">
    <source>
        <dbReference type="ARBA" id="ARBA00022741"/>
    </source>
</evidence>
<dbReference type="PRINTS" id="PR00109">
    <property type="entry name" value="TYRKINASE"/>
</dbReference>
<dbReference type="CDD" id="cd05033">
    <property type="entry name" value="PTKc_EphR"/>
    <property type="match status" value="1"/>
</dbReference>
<dbReference type="Gene3D" id="1.10.150.50">
    <property type="entry name" value="Transcription Factor, Ets-1"/>
    <property type="match status" value="1"/>
</dbReference>
<organism evidence="27 28">
    <name type="scientific">Acanthaster planci</name>
    <name type="common">Crown-of-thorns starfish</name>
    <dbReference type="NCBI Taxonomy" id="133434"/>
    <lineage>
        <taxon>Eukaryota</taxon>
        <taxon>Metazoa</taxon>
        <taxon>Echinodermata</taxon>
        <taxon>Eleutherozoa</taxon>
        <taxon>Asterozoa</taxon>
        <taxon>Asteroidea</taxon>
        <taxon>Valvatacea</taxon>
        <taxon>Valvatida</taxon>
        <taxon>Acanthasteridae</taxon>
        <taxon>Acanthaster</taxon>
    </lineage>
</organism>
<dbReference type="SUPFAM" id="SSF47769">
    <property type="entry name" value="SAM/Pointed domain"/>
    <property type="match status" value="1"/>
</dbReference>
<dbReference type="KEGG" id="aplc:110976466"/>
<dbReference type="Gene3D" id="2.60.120.260">
    <property type="entry name" value="Galactose-binding domain-like"/>
    <property type="match status" value="1"/>
</dbReference>
<feature type="signal peptide" evidence="22">
    <location>
        <begin position="1"/>
        <end position="25"/>
    </location>
</feature>
<dbReference type="PANTHER" id="PTHR46877:SF14">
    <property type="entry name" value="RECEPTOR PROTEIN-TYROSINE KINASE"/>
    <property type="match status" value="1"/>
</dbReference>
<dbReference type="Gene3D" id="2.10.50.10">
    <property type="entry name" value="Tumor Necrosis Factor Receptor, subunit A, domain 2"/>
    <property type="match status" value="1"/>
</dbReference>
<dbReference type="InterPro" id="IPR009030">
    <property type="entry name" value="Growth_fac_rcpt_cys_sf"/>
</dbReference>
<dbReference type="FunFam" id="3.30.200.20:FF:000143">
    <property type="entry name" value="Ephrin type-B receptor 6"/>
    <property type="match status" value="1"/>
</dbReference>
<evidence type="ECO:0000259" key="26">
    <source>
        <dbReference type="PROSITE" id="PS51550"/>
    </source>
</evidence>
<dbReference type="Gene3D" id="2.60.40.1770">
    <property type="entry name" value="ephrin a2 ectodomain"/>
    <property type="match status" value="1"/>
</dbReference>
<dbReference type="InterPro" id="IPR020635">
    <property type="entry name" value="Tyr_kinase_cat_dom"/>
</dbReference>
<evidence type="ECO:0000313" key="28">
    <source>
        <dbReference type="RefSeq" id="XP_022085422.1"/>
    </source>
</evidence>
<dbReference type="InterPro" id="IPR016257">
    <property type="entry name" value="Tyr_kinase_ephrin_rcpt"/>
</dbReference>
<dbReference type="PROSITE" id="PS51550">
    <property type="entry name" value="EPH_LBD"/>
    <property type="match status" value="1"/>
</dbReference>
<dbReference type="InterPro" id="IPR001660">
    <property type="entry name" value="SAM"/>
</dbReference>
<evidence type="ECO:0000256" key="22">
    <source>
        <dbReference type="SAM" id="SignalP"/>
    </source>
</evidence>
<evidence type="ECO:0000256" key="18">
    <source>
        <dbReference type="PIRSR" id="PIRSR000666-2"/>
    </source>
</evidence>
<dbReference type="PROSITE" id="PS00109">
    <property type="entry name" value="PROTEIN_KINASE_TYR"/>
    <property type="match status" value="1"/>
</dbReference>
<feature type="domain" description="SAM" evidence="24">
    <location>
        <begin position="936"/>
        <end position="1000"/>
    </location>
</feature>
<dbReference type="InterPro" id="IPR017441">
    <property type="entry name" value="Protein_kinase_ATP_BS"/>
</dbReference>
<dbReference type="InterPro" id="IPR013761">
    <property type="entry name" value="SAM/pointed_sf"/>
</dbReference>
<accession>A0A8B7XYU6</accession>
<evidence type="ECO:0000256" key="19">
    <source>
        <dbReference type="PIRSR" id="PIRSR000666-3"/>
    </source>
</evidence>
<evidence type="ECO:0000259" key="23">
    <source>
        <dbReference type="PROSITE" id="PS50011"/>
    </source>
</evidence>
<feature type="domain" description="Eph LBD" evidence="26">
    <location>
        <begin position="26"/>
        <end position="210"/>
    </location>
</feature>
<dbReference type="PROSITE" id="PS00107">
    <property type="entry name" value="PROTEIN_KINASE_ATP"/>
    <property type="match status" value="1"/>
</dbReference>
<dbReference type="PIRSF" id="PIRSF000666">
    <property type="entry name" value="TyrPK_ephrin_receptor"/>
    <property type="match status" value="1"/>
</dbReference>
<evidence type="ECO:0000256" key="10">
    <source>
        <dbReference type="ARBA" id="ARBA00022777"/>
    </source>
</evidence>
<dbReference type="GO" id="GO:0005005">
    <property type="term" value="F:transmembrane-ephrin receptor activity"/>
    <property type="evidence" value="ECO:0007669"/>
    <property type="project" value="TreeGrafter"/>
</dbReference>
<dbReference type="Pfam" id="PF00536">
    <property type="entry name" value="SAM_1"/>
    <property type="match status" value="1"/>
</dbReference>
<sequence length="1009" mass="111942">MAGRNGITFWLVFTTFGIYICPSLAREVTLYDSTRFSGLGWTTYPEPPGDETYTGWAEQGESYSRYYSVCQVRNPHASDGSWLRMPYIPRRLGNRISVEIEFTMNSCTGIDDAHQCKETFELFYYEASNSDPENQPPWTTPPYTRIKRIAAEIRFSETDGGDVGGPQTNLAVEEFATTANGFYLAFRDTGACMAIVRVRVYYVVCAAKTENFAMFPETVTGADLVSLVEVDGVCVTHAEQIGDLPIVARCQIFGMWTAFQGMCGCSPGFEADSQTCRACIVGTYKAGVGPDRCSPCPAKSHADHNSTRQCTCIPDFFRVPEEGPEVACTGPPSAPRDAQATVDNKSSVVTLTWQPPADNGGRTDLHYWVECPLCPPDTEYSPRQRDLPGLEVNVSRLASHTTYEFVVYAGNGVSQQSINGGAKPQGVVVNATTFSSVPSAVRAVTVDKEASSETSVALTWRPPMFPNGQILTYQVRYRTTVETVDQSKYHYQKAVAGEVQSTVIMGLEAGKDYVFAIAATTKDGVGEYSTPIQTTTGGGPKSQMYNTAIIAGAVAAFFIIMVLVAIVIFLLICWRRRFMYNLRRDMADIKYSSIRKKEVPPIANGMIYSNGPNGEAVILPHVGKVRTYIDPFTYEDPVQAVREFATEIDASCIRILDVIGGGEFGDVCSGLMLMPDKSTRKVAVKTLKTGASDKDRADFLSEASIMGQFDDPNVIELLGVVTRTRPAMIVTEYMENRSLDTFLKENDGKFSVPQLISMMRGIASGMRYLSEMNFVHRDLAARNILVSSTLVCKVADFGLSRRKHEGAYETKGGKIPIRWTAPEAIAFKKFTSASDVWSYGVVMWEIMSYGERPYWNWPNQDVIRAVDKGYRLPPPMDCPEALHQLMLDCWQKDRNHRPTFSTIVSTLDRLTRNPHALRPLAKAEVNQINNSATDVSQLRSVTDWLESIKMGRYKDTFSQAGYVRLEDIARISQGDLPRLGVNLVGHQKKIMKSIQAIRSHLEQSEETLV</sequence>
<dbReference type="Pfam" id="PF00041">
    <property type="entry name" value="fn3"/>
    <property type="match status" value="2"/>
</dbReference>
<keyword evidence="15" id="KW-0675">Receptor</keyword>
<dbReference type="PANTHER" id="PTHR46877">
    <property type="entry name" value="EPH RECEPTOR A5"/>
    <property type="match status" value="1"/>
</dbReference>
<dbReference type="InterPro" id="IPR000719">
    <property type="entry name" value="Prot_kinase_dom"/>
</dbReference>
<dbReference type="InterPro" id="IPR003961">
    <property type="entry name" value="FN3_dom"/>
</dbReference>
<name>A0A8B7XYU6_ACAPL</name>
<evidence type="ECO:0000256" key="8">
    <source>
        <dbReference type="ARBA" id="ARBA00022737"/>
    </source>
</evidence>
<keyword evidence="11 18" id="KW-0067">ATP-binding</keyword>
<dbReference type="OMA" id="YYDKFQS"/>
<keyword evidence="4" id="KW-0597">Phosphoprotein</keyword>
<dbReference type="PROSITE" id="PS50853">
    <property type="entry name" value="FN3"/>
    <property type="match status" value="2"/>
</dbReference>
<feature type="binding site" evidence="18">
    <location>
        <begin position="659"/>
        <end position="667"/>
    </location>
    <ligand>
        <name>ATP</name>
        <dbReference type="ChEBI" id="CHEBI:30616"/>
    </ligand>
</feature>
<keyword evidence="3" id="KW-1003">Cell membrane</keyword>
<dbReference type="SUPFAM" id="SSF49785">
    <property type="entry name" value="Galactose-binding domain-like"/>
    <property type="match status" value="1"/>
</dbReference>
<dbReference type="GeneID" id="110976466"/>
<evidence type="ECO:0000259" key="25">
    <source>
        <dbReference type="PROSITE" id="PS50853"/>
    </source>
</evidence>
<dbReference type="InterPro" id="IPR011009">
    <property type="entry name" value="Kinase-like_dom_sf"/>
</dbReference>
<dbReference type="OrthoDB" id="4062651at2759"/>
<keyword evidence="14" id="KW-0829">Tyrosine-protein kinase</keyword>
<dbReference type="FunFam" id="2.10.50.10:FF:000001">
    <property type="entry name" value="Ephrin type-A receptor 5"/>
    <property type="match status" value="1"/>
</dbReference>
<dbReference type="SUPFAM" id="SSF49265">
    <property type="entry name" value="Fibronectin type III"/>
    <property type="match status" value="1"/>
</dbReference>
<keyword evidence="10" id="KW-0418">Kinase</keyword>
<dbReference type="GO" id="GO:0030425">
    <property type="term" value="C:dendrite"/>
    <property type="evidence" value="ECO:0007669"/>
    <property type="project" value="TreeGrafter"/>
</dbReference>
<dbReference type="Pfam" id="PF01404">
    <property type="entry name" value="Ephrin_lbd"/>
    <property type="match status" value="1"/>
</dbReference>
<dbReference type="GO" id="GO:0005524">
    <property type="term" value="F:ATP binding"/>
    <property type="evidence" value="ECO:0007669"/>
    <property type="project" value="UniProtKB-UniRule"/>
</dbReference>
<feature type="binding site" evidence="18 20">
    <location>
        <position position="685"/>
    </location>
    <ligand>
        <name>ATP</name>
        <dbReference type="ChEBI" id="CHEBI:30616"/>
    </ligand>
</feature>
<keyword evidence="9 18" id="KW-0547">Nucleotide-binding</keyword>
<dbReference type="FunFam" id="1.10.510.10:FF:000019">
    <property type="entry name" value="Ephrin type-A receptor 5"/>
    <property type="match status" value="1"/>
</dbReference>
<comment type="subcellular location">
    <subcellularLocation>
        <location evidence="1">Cell membrane</location>
        <topology evidence="1">Single-pass type I membrane protein</topology>
    </subcellularLocation>
</comment>
<dbReference type="InterPro" id="IPR036116">
    <property type="entry name" value="FN3_sf"/>
</dbReference>
<gene>
    <name evidence="28" type="primary">LOC110976466</name>
</gene>
<dbReference type="SMART" id="SM00615">
    <property type="entry name" value="EPH_lbd"/>
    <property type="match status" value="1"/>
</dbReference>
<evidence type="ECO:0000256" key="16">
    <source>
        <dbReference type="ARBA" id="ARBA00023180"/>
    </source>
</evidence>
<feature type="chain" id="PRO_5034714974" description="receptor protein-tyrosine kinase" evidence="22">
    <location>
        <begin position="26"/>
        <end position="1009"/>
    </location>
</feature>
<feature type="transmembrane region" description="Helical" evidence="21">
    <location>
        <begin position="549"/>
        <end position="574"/>
    </location>
</feature>
<keyword evidence="8" id="KW-0677">Repeat</keyword>
<evidence type="ECO:0000259" key="24">
    <source>
        <dbReference type="PROSITE" id="PS50105"/>
    </source>
</evidence>
<proteinExistence type="predicted"/>
<evidence type="ECO:0000256" key="13">
    <source>
        <dbReference type="ARBA" id="ARBA00023136"/>
    </source>
</evidence>